<dbReference type="InterPro" id="IPR009003">
    <property type="entry name" value="Peptidase_S1_PA"/>
</dbReference>
<dbReference type="Proteomes" id="UP001342631">
    <property type="component" value="Unassembled WGS sequence"/>
</dbReference>
<keyword evidence="3" id="KW-1185">Reference proteome</keyword>
<dbReference type="InterPro" id="IPR001940">
    <property type="entry name" value="Peptidase_S1C"/>
</dbReference>
<organism evidence="2 3">
    <name type="scientific">Corallococcus caeni</name>
    <dbReference type="NCBI Taxonomy" id="3082388"/>
    <lineage>
        <taxon>Bacteria</taxon>
        <taxon>Pseudomonadati</taxon>
        <taxon>Myxococcota</taxon>
        <taxon>Myxococcia</taxon>
        <taxon>Myxococcales</taxon>
        <taxon>Cystobacterineae</taxon>
        <taxon>Myxococcaceae</taxon>
        <taxon>Corallococcus</taxon>
    </lineage>
</organism>
<protein>
    <recommendedName>
        <fullName evidence="4">Serine protease</fullName>
    </recommendedName>
</protein>
<dbReference type="Gene3D" id="2.40.10.120">
    <property type="match status" value="1"/>
</dbReference>
<feature type="region of interest" description="Disordered" evidence="1">
    <location>
        <begin position="1"/>
        <end position="27"/>
    </location>
</feature>
<dbReference type="PANTHER" id="PTHR43019:SF23">
    <property type="entry name" value="PROTEASE DO-LIKE 5, CHLOROPLASTIC"/>
    <property type="match status" value="1"/>
</dbReference>
<dbReference type="SUPFAM" id="SSF50494">
    <property type="entry name" value="Trypsin-like serine proteases"/>
    <property type="match status" value="1"/>
</dbReference>
<dbReference type="PANTHER" id="PTHR43019">
    <property type="entry name" value="SERINE ENDOPROTEASE DEGS"/>
    <property type="match status" value="1"/>
</dbReference>
<dbReference type="Pfam" id="PF13365">
    <property type="entry name" value="Trypsin_2"/>
    <property type="match status" value="1"/>
</dbReference>
<gene>
    <name evidence="2" type="ORF">ASNO1_46540</name>
</gene>
<evidence type="ECO:0000313" key="3">
    <source>
        <dbReference type="Proteomes" id="UP001342631"/>
    </source>
</evidence>
<name>A0ABQ6QXK4_9BACT</name>
<evidence type="ECO:0008006" key="4">
    <source>
        <dbReference type="Google" id="ProtNLM"/>
    </source>
</evidence>
<evidence type="ECO:0000313" key="2">
    <source>
        <dbReference type="EMBL" id="GMU08401.1"/>
    </source>
</evidence>
<feature type="region of interest" description="Disordered" evidence="1">
    <location>
        <begin position="331"/>
        <end position="350"/>
    </location>
</feature>
<reference evidence="2 3" key="1">
    <citation type="journal article" date="2024" name="Arch. Microbiol.">
        <title>Corallococcus caeni sp. nov., a novel myxobacterium isolated from activated sludge.</title>
        <authorList>
            <person name="Tomita S."/>
            <person name="Nakai R."/>
            <person name="Kuroda K."/>
            <person name="Kurashita H."/>
            <person name="Hatamoto M."/>
            <person name="Yamaguchi T."/>
            <person name="Narihiro T."/>
        </authorList>
    </citation>
    <scope>NUCLEOTIDE SEQUENCE [LARGE SCALE GENOMIC DNA]</scope>
    <source>
        <strain evidence="2 3">NO1</strain>
    </source>
</reference>
<proteinExistence type="predicted"/>
<sequence>MGMPAGASQAGVAMSDDDQARRARAEEALRRTSASTVLLDLGGHTATGFVISPEGHVVTSLHAVASARAITAVLPDGLRSPVVQVAAVDERRDLAVLCLSVPDLVPALQLGPATLPREGEALHVLQAHTDRPPEPRLLEVRAVQVLGEWLTLLELSRTLPEDASGSPVLDAKGEVVGLATAALANGRALGLVIPVRYITPLLKTPGPLRPLSALDAPRQRATRVRQVPQHPVGLLEGCAPPAVESVAALLGQAINVGAPAYNRGAVEGCYRLYAHTAEQLIDERDDCPGVQRALRDGLLRCEGLKDAEDRAWALRDTFDGLMDVIGRWRQSHPAPPAAASKRPPPKTYLN</sequence>
<accession>A0ABQ6QXK4</accession>
<comment type="caution">
    <text evidence="2">The sequence shown here is derived from an EMBL/GenBank/DDBJ whole genome shotgun (WGS) entry which is preliminary data.</text>
</comment>
<dbReference type="PRINTS" id="PR00834">
    <property type="entry name" value="PROTEASES2C"/>
</dbReference>
<evidence type="ECO:0000256" key="1">
    <source>
        <dbReference type="SAM" id="MobiDB-lite"/>
    </source>
</evidence>
<feature type="compositionally biased region" description="Basic and acidic residues" evidence="1">
    <location>
        <begin position="18"/>
        <end position="27"/>
    </location>
</feature>
<dbReference type="EMBL" id="BTTX01000004">
    <property type="protein sequence ID" value="GMU08401.1"/>
    <property type="molecule type" value="Genomic_DNA"/>
</dbReference>